<comment type="similarity">
    <text evidence="2">Belongs to the peptidase A24 family.</text>
</comment>
<keyword evidence="5 7" id="KW-1133">Transmembrane helix</keyword>
<keyword evidence="6 7" id="KW-0472">Membrane</keyword>
<evidence type="ECO:0000259" key="9">
    <source>
        <dbReference type="Pfam" id="PF06750"/>
    </source>
</evidence>
<feature type="domain" description="Prepilin peptidase A24 N-terminal" evidence="9">
    <location>
        <begin position="18"/>
        <end position="99"/>
    </location>
</feature>
<dbReference type="EMBL" id="CP000903">
    <property type="protein sequence ID" value="ABY42468.1"/>
    <property type="molecule type" value="Genomic_DNA"/>
</dbReference>
<dbReference type="AlphaFoldDB" id="A9VKN3"/>
<evidence type="ECO:0000256" key="1">
    <source>
        <dbReference type="ARBA" id="ARBA00004651"/>
    </source>
</evidence>
<accession>A9VKN3</accession>
<evidence type="ECO:0000256" key="3">
    <source>
        <dbReference type="ARBA" id="ARBA00022475"/>
    </source>
</evidence>
<gene>
    <name evidence="10" type="ordered locus">BcerKBAB4_1221</name>
</gene>
<comment type="subcellular location">
    <subcellularLocation>
        <location evidence="1">Cell membrane</location>
        <topology evidence="1">Multi-pass membrane protein</topology>
    </subcellularLocation>
</comment>
<evidence type="ECO:0000256" key="6">
    <source>
        <dbReference type="ARBA" id="ARBA00023136"/>
    </source>
</evidence>
<dbReference type="GO" id="GO:0006465">
    <property type="term" value="P:signal peptide processing"/>
    <property type="evidence" value="ECO:0007669"/>
    <property type="project" value="TreeGrafter"/>
</dbReference>
<feature type="transmembrane region" description="Helical" evidence="7">
    <location>
        <begin position="187"/>
        <end position="216"/>
    </location>
</feature>
<dbReference type="PANTHER" id="PTHR30487:SF0">
    <property type="entry name" value="PREPILIN LEADER PEPTIDASE_N-METHYLTRANSFERASE-RELATED"/>
    <property type="match status" value="1"/>
</dbReference>
<organism evidence="10 11">
    <name type="scientific">Bacillus mycoides (strain KBAB4)</name>
    <name type="common">Bacillus weihenstephanensis</name>
    <dbReference type="NCBI Taxonomy" id="315730"/>
    <lineage>
        <taxon>Bacteria</taxon>
        <taxon>Bacillati</taxon>
        <taxon>Bacillota</taxon>
        <taxon>Bacilli</taxon>
        <taxon>Bacillales</taxon>
        <taxon>Bacillaceae</taxon>
        <taxon>Bacillus</taxon>
        <taxon>Bacillus cereus group</taxon>
    </lineage>
</organism>
<proteinExistence type="inferred from homology"/>
<evidence type="ECO:0000256" key="7">
    <source>
        <dbReference type="SAM" id="Phobius"/>
    </source>
</evidence>
<evidence type="ECO:0000256" key="4">
    <source>
        <dbReference type="ARBA" id="ARBA00022692"/>
    </source>
</evidence>
<sequence>MFFWKGEEGMFTYLYALLIGMVFGSFFMVIAMRVPVGESIITPRSYCHYCKYTLQPKELIPIISFCIQKGRCTNCKSKISSLYIVFEFVTGSLFFLTVYVIGMERELIIILSLFSLLLIISVTDLVYMLIPNCILIWFALLLILECIFVPLVTWTDSIVGSGVIFILLYCMQKIYPEGLGGGDIKLLSLLGFIVGLKGIFMILFLASCFSLCFFGAGIVLKRMKKRSQIPFGPFISLGAICYMLVTYTK</sequence>
<feature type="transmembrane region" description="Helical" evidence="7">
    <location>
        <begin position="107"/>
        <end position="127"/>
    </location>
</feature>
<dbReference type="FunFam" id="1.20.120.1220:FF:000002">
    <property type="entry name" value="Leader peptidase (Prepilin peptidase)/N-methyltransferase"/>
    <property type="match status" value="1"/>
</dbReference>
<dbReference type="InterPro" id="IPR000045">
    <property type="entry name" value="Prepilin_IV_endopep_pep"/>
</dbReference>
<reference evidence="10 11" key="1">
    <citation type="journal article" date="2008" name="Chem. Biol. Interact.">
        <title>Extending the Bacillus cereus group genomics to putative food-borne pathogens of different toxicity.</title>
        <authorList>
            <person name="Lapidus A."/>
            <person name="Goltsman E."/>
            <person name="Auger S."/>
            <person name="Galleron N."/>
            <person name="Segurens B."/>
            <person name="Dossat C."/>
            <person name="Land M.L."/>
            <person name="Broussolle V."/>
            <person name="Brillard J."/>
            <person name="Guinebretiere M.H."/>
            <person name="Sanchis V."/>
            <person name="Nguen-The C."/>
            <person name="Lereclus D."/>
            <person name="Richardson P."/>
            <person name="Wincker P."/>
            <person name="Weissenbach J."/>
            <person name="Ehrlich S.D."/>
            <person name="Sorokin A."/>
        </authorList>
    </citation>
    <scope>NUCLEOTIDE SEQUENCE [LARGE SCALE GENOMIC DNA]</scope>
    <source>
        <strain evidence="10 11">KBAB4</strain>
    </source>
</reference>
<evidence type="ECO:0000259" key="8">
    <source>
        <dbReference type="Pfam" id="PF01478"/>
    </source>
</evidence>
<dbReference type="Proteomes" id="UP000002154">
    <property type="component" value="Chromosome"/>
</dbReference>
<dbReference type="MEROPS" id="A24.019"/>
<keyword evidence="4 7" id="KW-0812">Transmembrane</keyword>
<evidence type="ECO:0000256" key="5">
    <source>
        <dbReference type="ARBA" id="ARBA00022989"/>
    </source>
</evidence>
<keyword evidence="3" id="KW-1003">Cell membrane</keyword>
<dbReference type="KEGG" id="bwe:BcerKBAB4_1221"/>
<feature type="transmembrane region" description="Helical" evidence="7">
    <location>
        <begin position="134"/>
        <end position="152"/>
    </location>
</feature>
<dbReference type="InterPro" id="IPR050882">
    <property type="entry name" value="Prepilin_peptidase/N-MTase"/>
</dbReference>
<feature type="transmembrane region" description="Helical" evidence="7">
    <location>
        <begin position="12"/>
        <end position="34"/>
    </location>
</feature>
<evidence type="ECO:0000313" key="10">
    <source>
        <dbReference type="EMBL" id="ABY42468.1"/>
    </source>
</evidence>
<dbReference type="GO" id="GO:0004190">
    <property type="term" value="F:aspartic-type endopeptidase activity"/>
    <property type="evidence" value="ECO:0007669"/>
    <property type="project" value="InterPro"/>
</dbReference>
<evidence type="ECO:0000256" key="2">
    <source>
        <dbReference type="ARBA" id="ARBA00005801"/>
    </source>
</evidence>
<name>A9VKN3_BACMK</name>
<dbReference type="InterPro" id="IPR010627">
    <property type="entry name" value="Prepilin_pept_A24_N"/>
</dbReference>
<feature type="transmembrane region" description="Helical" evidence="7">
    <location>
        <begin position="81"/>
        <end position="101"/>
    </location>
</feature>
<evidence type="ECO:0000313" key="11">
    <source>
        <dbReference type="Proteomes" id="UP000002154"/>
    </source>
</evidence>
<dbReference type="GO" id="GO:0005886">
    <property type="term" value="C:plasma membrane"/>
    <property type="evidence" value="ECO:0007669"/>
    <property type="project" value="UniProtKB-SubCell"/>
</dbReference>
<protein>
    <submittedName>
        <fullName evidence="10">Peptidase A24A domain protein</fullName>
    </submittedName>
</protein>
<dbReference type="PANTHER" id="PTHR30487">
    <property type="entry name" value="TYPE 4 PREPILIN-LIKE PROTEINS LEADER PEPTIDE-PROCESSING ENZYME"/>
    <property type="match status" value="1"/>
</dbReference>
<feature type="domain" description="Prepilin type IV endopeptidase peptidase" evidence="8">
    <location>
        <begin position="112"/>
        <end position="213"/>
    </location>
</feature>
<dbReference type="Gene3D" id="1.20.120.1220">
    <property type="match status" value="1"/>
</dbReference>
<dbReference type="eggNOG" id="COG1989">
    <property type="taxonomic scope" value="Bacteria"/>
</dbReference>
<dbReference type="Pfam" id="PF06750">
    <property type="entry name" value="A24_N_bact"/>
    <property type="match status" value="1"/>
</dbReference>
<dbReference type="Pfam" id="PF01478">
    <property type="entry name" value="Peptidase_A24"/>
    <property type="match status" value="1"/>
</dbReference>
<feature type="transmembrane region" description="Helical" evidence="7">
    <location>
        <begin position="228"/>
        <end position="247"/>
    </location>
</feature>
<dbReference type="HOGENOM" id="CLU_057101_1_1_9"/>